<accession>W5NB47</accession>
<dbReference type="PROSITE" id="PS50920">
    <property type="entry name" value="SOLCAR"/>
    <property type="match status" value="3"/>
</dbReference>
<keyword evidence="8 9" id="KW-0472">Membrane</keyword>
<evidence type="ECO:0000256" key="8">
    <source>
        <dbReference type="ARBA" id="ARBA00023136"/>
    </source>
</evidence>
<proteinExistence type="inferred from homology"/>
<dbReference type="eggNOG" id="KOG0763">
    <property type="taxonomic scope" value="Eukaryota"/>
</dbReference>
<dbReference type="Bgee" id="ENSLOCG00000014509">
    <property type="expression patterns" value="Expressed in ovary and 6 other cell types or tissues"/>
</dbReference>
<keyword evidence="13" id="KW-1185">Reference proteome</keyword>
<dbReference type="KEGG" id="loc:102695732"/>
<dbReference type="Ensembl" id="ENSLOCT00000017888.1">
    <property type="protein sequence ID" value="ENSLOCP00000017856.1"/>
    <property type="gene ID" value="ENSLOCG00000014509.1"/>
</dbReference>
<feature type="repeat" description="Solcar" evidence="9">
    <location>
        <begin position="214"/>
        <end position="300"/>
    </location>
</feature>
<dbReference type="GO" id="GO:1990575">
    <property type="term" value="P:mitochondrial L-ornithine transmembrane transport"/>
    <property type="evidence" value="ECO:0000318"/>
    <property type="project" value="GO_Central"/>
</dbReference>
<comment type="similarity">
    <text evidence="2 10">Belongs to the mitochondrial carrier (TC 2.A.29) family.</text>
</comment>
<keyword evidence="5" id="KW-0677">Repeat</keyword>
<evidence type="ECO:0000256" key="4">
    <source>
        <dbReference type="ARBA" id="ARBA00022692"/>
    </source>
</evidence>
<organism evidence="12 13">
    <name type="scientific">Lepisosteus oculatus</name>
    <name type="common">Spotted gar</name>
    <dbReference type="NCBI Taxonomy" id="7918"/>
    <lineage>
        <taxon>Eukaryota</taxon>
        <taxon>Metazoa</taxon>
        <taxon>Chordata</taxon>
        <taxon>Craniata</taxon>
        <taxon>Vertebrata</taxon>
        <taxon>Euteleostomi</taxon>
        <taxon>Actinopterygii</taxon>
        <taxon>Neopterygii</taxon>
        <taxon>Holostei</taxon>
        <taxon>Semionotiformes</taxon>
        <taxon>Lepisosteidae</taxon>
        <taxon>Lepisosteus</taxon>
    </lineage>
</organism>
<evidence type="ECO:0000256" key="3">
    <source>
        <dbReference type="ARBA" id="ARBA00022448"/>
    </source>
</evidence>
<evidence type="ECO:0000256" key="7">
    <source>
        <dbReference type="ARBA" id="ARBA00023128"/>
    </source>
</evidence>
<reference evidence="13" key="1">
    <citation type="submission" date="2011-12" db="EMBL/GenBank/DDBJ databases">
        <title>The Draft Genome of Lepisosteus oculatus.</title>
        <authorList>
            <consortium name="The Broad Institute Genome Assembly &amp; Analysis Group"/>
            <consortium name="Computational R&amp;D Group"/>
            <consortium name="and Sequencing Platform"/>
            <person name="Di Palma F."/>
            <person name="Alfoldi J."/>
            <person name="Johnson J."/>
            <person name="Berlin A."/>
            <person name="Gnerre S."/>
            <person name="Jaffe D."/>
            <person name="MacCallum I."/>
            <person name="Young S."/>
            <person name="Walker B.J."/>
            <person name="Lander E.S."/>
            <person name="Lindblad-Toh K."/>
        </authorList>
    </citation>
    <scope>NUCLEOTIDE SEQUENCE [LARGE SCALE GENOMIC DNA]</scope>
</reference>
<dbReference type="RefSeq" id="XP_015206793.1">
    <property type="nucleotide sequence ID" value="XM_015351307.2"/>
</dbReference>
<feature type="transmembrane region" description="Helical" evidence="11">
    <location>
        <begin position="216"/>
        <end position="235"/>
    </location>
</feature>
<dbReference type="InterPro" id="IPR050567">
    <property type="entry name" value="Mitochondrial_Carrier"/>
</dbReference>
<dbReference type="PANTHER" id="PTHR45624:SF11">
    <property type="entry name" value="MITOCHONDRIAL ORNITHINE TRANSPORTER 1-LIKE"/>
    <property type="match status" value="1"/>
</dbReference>
<dbReference type="OrthoDB" id="409586at2759"/>
<evidence type="ECO:0000256" key="10">
    <source>
        <dbReference type="RuleBase" id="RU000488"/>
    </source>
</evidence>
<feature type="repeat" description="Solcar" evidence="9">
    <location>
        <begin position="12"/>
        <end position="96"/>
    </location>
</feature>
<dbReference type="GeneID" id="102695732"/>
<reference evidence="12" key="3">
    <citation type="submission" date="2025-09" db="UniProtKB">
        <authorList>
            <consortium name="Ensembl"/>
        </authorList>
    </citation>
    <scope>IDENTIFICATION</scope>
</reference>
<evidence type="ECO:0000256" key="2">
    <source>
        <dbReference type="ARBA" id="ARBA00006375"/>
    </source>
</evidence>
<name>W5NB47_LEPOC</name>
<dbReference type="HOGENOM" id="CLU_015166_16_3_1"/>
<evidence type="ECO:0000313" key="13">
    <source>
        <dbReference type="Proteomes" id="UP000018468"/>
    </source>
</evidence>
<comment type="subcellular location">
    <subcellularLocation>
        <location evidence="1">Mitochondrion membrane</location>
        <topology evidence="1">Multi-pass membrane protein</topology>
    </subcellularLocation>
</comment>
<protein>
    <submittedName>
        <fullName evidence="12">Mitochondrial ornithine transporter 1-like</fullName>
    </submittedName>
</protein>
<dbReference type="FunFam" id="1.50.40.10:FF:000066">
    <property type="entry name" value="Mitochondrial ornithine transporter 2"/>
    <property type="match status" value="1"/>
</dbReference>
<dbReference type="FunFam" id="1.50.40.10:FF:000059">
    <property type="entry name" value="Mitochondrial ornithine transporter 2"/>
    <property type="match status" value="1"/>
</dbReference>
<sequence>MSLERGTVHPLIETVINLTAGAAGGVACVLSGQPFDTVKVKMQTFPTMYRGFVDCSLRTYRQDGLHGLYQGTMPALLANVAENAVLFACYGFCQQLTRRLFGLESVSKLSDLQNATAGSIASVFSSLVLCPTELVKCRMQALHEMKVAGKTSLAYRVSAWSIVRDIMKTDGPQGLFQGLTSTWLREVPGYFFFFGGYEISRTFFTKPGMSKDELDAALLVVSGGIGGAFFWLAVYPIDSVKSRIQVLSMSGKQAGFLVSFINILRTEGVTALYCGLTPTVVRAFPSNGALFLAYELTRRALSDKVAAI</sequence>
<keyword evidence="7" id="KW-0496">Mitochondrion</keyword>
<dbReference type="OMA" id="INSCMFG"/>
<dbReference type="SUPFAM" id="SSF103506">
    <property type="entry name" value="Mitochondrial carrier"/>
    <property type="match status" value="1"/>
</dbReference>
<dbReference type="InterPro" id="IPR023395">
    <property type="entry name" value="MCP_dom_sf"/>
</dbReference>
<dbReference type="PANTHER" id="PTHR45624">
    <property type="entry name" value="MITOCHONDRIAL BASIC AMINO ACIDS TRANSPORTER-RELATED"/>
    <property type="match status" value="1"/>
</dbReference>
<evidence type="ECO:0000313" key="12">
    <source>
        <dbReference type="Ensembl" id="ENSLOCP00000017856.1"/>
    </source>
</evidence>
<reference evidence="12" key="2">
    <citation type="submission" date="2025-08" db="UniProtKB">
        <authorList>
            <consortium name="Ensembl"/>
        </authorList>
    </citation>
    <scope>IDENTIFICATION</scope>
</reference>
<dbReference type="GO" id="GO:0000064">
    <property type="term" value="F:L-ornithine transmembrane transporter activity"/>
    <property type="evidence" value="ECO:0000318"/>
    <property type="project" value="GO_Central"/>
</dbReference>
<dbReference type="EMBL" id="AHAT01015591">
    <property type="status" value="NOT_ANNOTATED_CDS"/>
    <property type="molecule type" value="Genomic_DNA"/>
</dbReference>
<evidence type="ECO:0000256" key="5">
    <source>
        <dbReference type="ARBA" id="ARBA00022737"/>
    </source>
</evidence>
<evidence type="ECO:0000256" key="1">
    <source>
        <dbReference type="ARBA" id="ARBA00004225"/>
    </source>
</evidence>
<dbReference type="Proteomes" id="UP000018468">
    <property type="component" value="Linkage group LG7"/>
</dbReference>
<evidence type="ECO:0000256" key="11">
    <source>
        <dbReference type="SAM" id="Phobius"/>
    </source>
</evidence>
<dbReference type="InterPro" id="IPR018108">
    <property type="entry name" value="MCP_transmembrane"/>
</dbReference>
<dbReference type="InParanoid" id="W5NB47"/>
<dbReference type="Gene3D" id="1.50.40.10">
    <property type="entry name" value="Mitochondrial carrier domain"/>
    <property type="match status" value="2"/>
</dbReference>
<keyword evidence="3 10" id="KW-0813">Transport</keyword>
<keyword evidence="6 11" id="KW-1133">Transmembrane helix</keyword>
<dbReference type="GO" id="GO:0031966">
    <property type="term" value="C:mitochondrial membrane"/>
    <property type="evidence" value="ECO:0007669"/>
    <property type="project" value="UniProtKB-SubCell"/>
</dbReference>
<feature type="repeat" description="Solcar" evidence="9">
    <location>
        <begin position="109"/>
        <end position="203"/>
    </location>
</feature>
<dbReference type="Pfam" id="PF00153">
    <property type="entry name" value="Mito_carr"/>
    <property type="match status" value="3"/>
</dbReference>
<dbReference type="GO" id="GO:0005739">
    <property type="term" value="C:mitochondrion"/>
    <property type="evidence" value="ECO:0000318"/>
    <property type="project" value="GO_Central"/>
</dbReference>
<dbReference type="AlphaFoldDB" id="W5NB47"/>
<dbReference type="PROSITE" id="PS51257">
    <property type="entry name" value="PROKAR_LIPOPROTEIN"/>
    <property type="match status" value="1"/>
</dbReference>
<evidence type="ECO:0000256" key="6">
    <source>
        <dbReference type="ARBA" id="ARBA00022989"/>
    </source>
</evidence>
<keyword evidence="4 9" id="KW-0812">Transmembrane</keyword>
<dbReference type="GeneTree" id="ENSGT00940000167446"/>
<evidence type="ECO:0000256" key="9">
    <source>
        <dbReference type="PROSITE-ProRule" id="PRU00282"/>
    </source>
</evidence>